<reference evidence="1" key="2">
    <citation type="journal article" date="2015" name="Fish Shellfish Immunol.">
        <title>Early steps in the European eel (Anguilla anguilla)-Vibrio vulnificus interaction in the gills: Role of the RtxA13 toxin.</title>
        <authorList>
            <person name="Callol A."/>
            <person name="Pajuelo D."/>
            <person name="Ebbesson L."/>
            <person name="Teles M."/>
            <person name="MacKenzie S."/>
            <person name="Amaro C."/>
        </authorList>
    </citation>
    <scope>NUCLEOTIDE SEQUENCE</scope>
</reference>
<evidence type="ECO:0000313" key="1">
    <source>
        <dbReference type="EMBL" id="JAH11010.1"/>
    </source>
</evidence>
<protein>
    <submittedName>
        <fullName evidence="1">Uncharacterized protein</fullName>
    </submittedName>
</protein>
<reference evidence="1" key="1">
    <citation type="submission" date="2014-11" db="EMBL/GenBank/DDBJ databases">
        <authorList>
            <person name="Amaro Gonzalez C."/>
        </authorList>
    </citation>
    <scope>NUCLEOTIDE SEQUENCE</scope>
</reference>
<name>A0A0E9Q3U5_ANGAN</name>
<sequence length="13" mass="1442">MCLLTALKKGNLH</sequence>
<dbReference type="EMBL" id="GBXM01097567">
    <property type="protein sequence ID" value="JAH11010.1"/>
    <property type="molecule type" value="Transcribed_RNA"/>
</dbReference>
<accession>A0A0E9Q3U5</accession>
<proteinExistence type="predicted"/>
<organism evidence="1">
    <name type="scientific">Anguilla anguilla</name>
    <name type="common">European freshwater eel</name>
    <name type="synonym">Muraena anguilla</name>
    <dbReference type="NCBI Taxonomy" id="7936"/>
    <lineage>
        <taxon>Eukaryota</taxon>
        <taxon>Metazoa</taxon>
        <taxon>Chordata</taxon>
        <taxon>Craniata</taxon>
        <taxon>Vertebrata</taxon>
        <taxon>Euteleostomi</taxon>
        <taxon>Actinopterygii</taxon>
        <taxon>Neopterygii</taxon>
        <taxon>Teleostei</taxon>
        <taxon>Anguilliformes</taxon>
        <taxon>Anguillidae</taxon>
        <taxon>Anguilla</taxon>
    </lineage>
</organism>